<protein>
    <submittedName>
        <fullName evidence="1">Uncharacterized protein</fullName>
    </submittedName>
</protein>
<dbReference type="Proteomes" id="UP001530400">
    <property type="component" value="Unassembled WGS sequence"/>
</dbReference>
<reference evidence="1 2" key="1">
    <citation type="submission" date="2024-10" db="EMBL/GenBank/DDBJ databases">
        <title>Updated reference genomes for cyclostephanoid diatoms.</title>
        <authorList>
            <person name="Roberts W.R."/>
            <person name="Alverson A.J."/>
        </authorList>
    </citation>
    <scope>NUCLEOTIDE SEQUENCE [LARGE SCALE GENOMIC DNA]</scope>
    <source>
        <strain evidence="1 2">AJA010-31</strain>
    </source>
</reference>
<comment type="caution">
    <text evidence="1">The sequence shown here is derived from an EMBL/GenBank/DDBJ whole genome shotgun (WGS) entry which is preliminary data.</text>
</comment>
<keyword evidence="2" id="KW-1185">Reference proteome</keyword>
<name>A0ABD3Q7F1_9STRA</name>
<dbReference type="AlphaFoldDB" id="A0ABD3Q7F1"/>
<dbReference type="EMBL" id="JALLPJ020000301">
    <property type="protein sequence ID" value="KAL3796093.1"/>
    <property type="molecule type" value="Genomic_DNA"/>
</dbReference>
<accession>A0ABD3Q7F1</accession>
<organism evidence="1 2">
    <name type="scientific">Cyclotella atomus</name>
    <dbReference type="NCBI Taxonomy" id="382360"/>
    <lineage>
        <taxon>Eukaryota</taxon>
        <taxon>Sar</taxon>
        <taxon>Stramenopiles</taxon>
        <taxon>Ochrophyta</taxon>
        <taxon>Bacillariophyta</taxon>
        <taxon>Coscinodiscophyceae</taxon>
        <taxon>Thalassiosirophycidae</taxon>
        <taxon>Stephanodiscales</taxon>
        <taxon>Stephanodiscaceae</taxon>
        <taxon>Cyclotella</taxon>
    </lineage>
</organism>
<gene>
    <name evidence="1" type="ORF">ACHAWO_003249</name>
</gene>
<proteinExistence type="predicted"/>
<sequence length="430" mass="46459">MSASSSNSGASQPLADVLPWGSPLTLTTPVSSQSIAAPSQDFSASGEDAECKSTSRTLLITDSLSTDARFMLHTLALQFLSSKSMLPSDTGGKLDEGSVLWISCGSPPVTDKQIALGLRKAMQHNLGSFGGDGSNVIGSSNLGSVNVVSIPSELAEAALLSEENFSHDSYIKRLYRRVVHWLHTRDLASHDKIDQIVGQHNDGQCANRGPILIILDGVTTLASLFSDSLTQMFVLSVSAALARYTHTPQMNSHSKATITVTNLLAIRCTSPDDGGLYNILDLNEFEDTGRTKGQKLRSEYSRLLRPWLGVGSYGAGSDDQMFHLEEQSHCLSLQTHSIPQLLNKSGWYELTDAIVDVSPLESGYARDVLGRLTFTTSWNGKGWWGESQTHTKKGASEENTASQGGHFGSICVNYRCDDSGVRIMRLRSGK</sequence>
<evidence type="ECO:0000313" key="2">
    <source>
        <dbReference type="Proteomes" id="UP001530400"/>
    </source>
</evidence>
<evidence type="ECO:0000313" key="1">
    <source>
        <dbReference type="EMBL" id="KAL3796093.1"/>
    </source>
</evidence>